<feature type="transmembrane region" description="Helical" evidence="8">
    <location>
        <begin position="158"/>
        <end position="182"/>
    </location>
</feature>
<evidence type="ECO:0000256" key="4">
    <source>
        <dbReference type="ARBA" id="ARBA00022519"/>
    </source>
</evidence>
<evidence type="ECO:0000256" key="2">
    <source>
        <dbReference type="ARBA" id="ARBA00022448"/>
    </source>
</evidence>
<dbReference type="InterPro" id="IPR001036">
    <property type="entry name" value="Acrflvin-R"/>
</dbReference>
<feature type="transmembrane region" description="Helical" evidence="8">
    <location>
        <begin position="54"/>
        <end position="78"/>
    </location>
</feature>
<dbReference type="FunFam" id="1.20.1640.10:FF:000001">
    <property type="entry name" value="Efflux pump membrane transporter"/>
    <property type="match status" value="1"/>
</dbReference>
<evidence type="ECO:0000256" key="6">
    <source>
        <dbReference type="ARBA" id="ARBA00022989"/>
    </source>
</evidence>
<dbReference type="Gene3D" id="3.30.70.1430">
    <property type="entry name" value="Multidrug efflux transporter AcrB pore domain"/>
    <property type="match status" value="1"/>
</dbReference>
<name>A0A377UUZ9_KLEPN</name>
<evidence type="ECO:0000256" key="1">
    <source>
        <dbReference type="ARBA" id="ARBA00004429"/>
    </source>
</evidence>
<proteinExistence type="predicted"/>
<dbReference type="Gene3D" id="3.30.70.1320">
    <property type="entry name" value="Multidrug efflux transporter AcrB pore domain like"/>
    <property type="match status" value="1"/>
</dbReference>
<dbReference type="SUPFAM" id="SSF82693">
    <property type="entry name" value="Multidrug efflux transporter AcrB pore domain, PN1, PN2, PC1 and PC2 subdomains"/>
    <property type="match status" value="1"/>
</dbReference>
<keyword evidence="5 8" id="KW-0812">Transmembrane</keyword>
<evidence type="ECO:0000313" key="9">
    <source>
        <dbReference type="EMBL" id="STT01837.1"/>
    </source>
</evidence>
<dbReference type="PRINTS" id="PR00702">
    <property type="entry name" value="ACRIFLAVINRP"/>
</dbReference>
<feature type="transmembrane region" description="Helical" evidence="8">
    <location>
        <begin position="125"/>
        <end position="146"/>
    </location>
</feature>
<dbReference type="PANTHER" id="PTHR32063:SF13">
    <property type="entry name" value="MULTIDRUG EFFLUX PUMP SUBUNIT ACRB-RELATED"/>
    <property type="match status" value="1"/>
</dbReference>
<gene>
    <name evidence="9" type="primary">acrB_5</name>
    <name evidence="9" type="ORF">NCTC13443_02166</name>
</gene>
<dbReference type="GO" id="GO:0005886">
    <property type="term" value="C:plasma membrane"/>
    <property type="evidence" value="ECO:0007669"/>
    <property type="project" value="UniProtKB-SubCell"/>
</dbReference>
<dbReference type="FunFam" id="3.30.70.1430:FF:000002">
    <property type="entry name" value="Efflux pump membrane transporter"/>
    <property type="match status" value="1"/>
</dbReference>
<organism evidence="9 10">
    <name type="scientific">Klebsiella pneumoniae</name>
    <dbReference type="NCBI Taxonomy" id="573"/>
    <lineage>
        <taxon>Bacteria</taxon>
        <taxon>Pseudomonadati</taxon>
        <taxon>Pseudomonadota</taxon>
        <taxon>Gammaproteobacteria</taxon>
        <taxon>Enterobacterales</taxon>
        <taxon>Enterobacteriaceae</taxon>
        <taxon>Klebsiella/Raoultella group</taxon>
        <taxon>Klebsiella</taxon>
        <taxon>Klebsiella pneumoniae complex</taxon>
    </lineage>
</organism>
<dbReference type="AlphaFoldDB" id="A0A377UUZ9"/>
<keyword evidence="6 8" id="KW-1133">Transmembrane helix</keyword>
<dbReference type="PANTHER" id="PTHR32063">
    <property type="match status" value="1"/>
</dbReference>
<dbReference type="Proteomes" id="UP000255518">
    <property type="component" value="Unassembled WGS sequence"/>
</dbReference>
<evidence type="ECO:0000256" key="7">
    <source>
        <dbReference type="ARBA" id="ARBA00023136"/>
    </source>
</evidence>
<keyword evidence="7 8" id="KW-0472">Membrane</keyword>
<dbReference type="GO" id="GO:0042910">
    <property type="term" value="F:xenobiotic transmembrane transporter activity"/>
    <property type="evidence" value="ECO:0007669"/>
    <property type="project" value="TreeGrafter"/>
</dbReference>
<evidence type="ECO:0000256" key="5">
    <source>
        <dbReference type="ARBA" id="ARBA00022692"/>
    </source>
</evidence>
<evidence type="ECO:0000256" key="8">
    <source>
        <dbReference type="SAM" id="Phobius"/>
    </source>
</evidence>
<protein>
    <submittedName>
        <fullName evidence="9">RND efflux system</fullName>
    </submittedName>
</protein>
<keyword evidence="3" id="KW-1003">Cell membrane</keyword>
<sequence>MEPFFPSGMKIVYPYDTTPFVKISIHEVVKTLVEAIILVFLVMYLFLQNFRATLIPTIAVPVVLLGTFAVLAAFGFSINTLTMFGMVLAIGLLVDDAIVVVENVERVMAEEGLPPKEATRKSMGQIQGALVGIAMVLSAVFIPMAFFGGSTGAIYRQFSITIVSAMALSVLVALILTPALCATMLKPIQKGSHGATTGFFGWFNRMFDKSTHHYTDSVGNILRSTGRYLVLYLIIVVGMAWLFVRLPSSFLPDEDQGVFLSMAQLPAGATQERTQKVLDEMTNYYLTKEKDNVESVFAVNGFGFAGRGQNTGIAFVSLKDWSQRPGEENKVEAITARAMGYFSQIKDAMVFAFNLPAIVELGTATGFDFELIDQGGLGHEKLTQGA</sequence>
<comment type="subcellular location">
    <subcellularLocation>
        <location evidence="1">Cell inner membrane</location>
        <topology evidence="1">Multi-pass membrane protein</topology>
    </subcellularLocation>
</comment>
<feature type="transmembrane region" description="Helical" evidence="8">
    <location>
        <begin position="28"/>
        <end position="47"/>
    </location>
</feature>
<dbReference type="Gene3D" id="3.30.70.1440">
    <property type="entry name" value="Multidrug efflux transporter AcrB pore domain"/>
    <property type="match status" value="1"/>
</dbReference>
<feature type="transmembrane region" description="Helical" evidence="8">
    <location>
        <begin position="84"/>
        <end position="104"/>
    </location>
</feature>
<accession>A0A377UUZ9</accession>
<dbReference type="SUPFAM" id="SSF82866">
    <property type="entry name" value="Multidrug efflux transporter AcrB transmembrane domain"/>
    <property type="match status" value="1"/>
</dbReference>
<reference evidence="9 10" key="1">
    <citation type="submission" date="2018-06" db="EMBL/GenBank/DDBJ databases">
        <authorList>
            <consortium name="Pathogen Informatics"/>
            <person name="Doyle S."/>
        </authorList>
    </citation>
    <scope>NUCLEOTIDE SEQUENCE [LARGE SCALE GENOMIC DNA]</scope>
    <source>
        <strain evidence="9 10">NCTC13443</strain>
    </source>
</reference>
<dbReference type="EMBL" id="UGKT01000001">
    <property type="protein sequence ID" value="STT01837.1"/>
    <property type="molecule type" value="Genomic_DNA"/>
</dbReference>
<dbReference type="Pfam" id="PF00873">
    <property type="entry name" value="ACR_tran"/>
    <property type="match status" value="1"/>
</dbReference>
<evidence type="ECO:0000256" key="3">
    <source>
        <dbReference type="ARBA" id="ARBA00022475"/>
    </source>
</evidence>
<keyword evidence="4" id="KW-0997">Cell inner membrane</keyword>
<feature type="transmembrane region" description="Helical" evidence="8">
    <location>
        <begin position="228"/>
        <end position="244"/>
    </location>
</feature>
<keyword evidence="2" id="KW-0813">Transport</keyword>
<evidence type="ECO:0000313" key="10">
    <source>
        <dbReference type="Proteomes" id="UP000255518"/>
    </source>
</evidence>
<dbReference type="Gene3D" id="1.20.1640.10">
    <property type="entry name" value="Multidrug efflux transporter AcrB transmembrane domain"/>
    <property type="match status" value="2"/>
</dbReference>